<dbReference type="InterPro" id="IPR037138">
    <property type="entry name" value="His_deacetylse_dom_sf"/>
</dbReference>
<evidence type="ECO:0000256" key="4">
    <source>
        <dbReference type="ARBA" id="ARBA00022491"/>
    </source>
</evidence>
<dbReference type="OMA" id="MSRFYTY"/>
<gene>
    <name evidence="11" type="ordered locus">Ecym_3465</name>
</gene>
<dbReference type="GO" id="GO:0141221">
    <property type="term" value="F:histone deacetylase activity, hydrolytic mechanism"/>
    <property type="evidence" value="ECO:0007669"/>
    <property type="project" value="UniProtKB-EC"/>
</dbReference>
<keyword evidence="7" id="KW-0805">Transcription regulation</keyword>
<dbReference type="OrthoDB" id="73273at2759"/>
<evidence type="ECO:0000256" key="7">
    <source>
        <dbReference type="ARBA" id="ARBA00023015"/>
    </source>
</evidence>
<dbReference type="GO" id="GO:0000118">
    <property type="term" value="C:histone deacetylase complex"/>
    <property type="evidence" value="ECO:0007669"/>
    <property type="project" value="EnsemblFungi"/>
</dbReference>
<dbReference type="InterPro" id="IPR023696">
    <property type="entry name" value="Ureohydrolase_dom_sf"/>
</dbReference>
<reference evidence="12" key="1">
    <citation type="journal article" date="2012" name="G3 (Bethesda)">
        <title>Pichia sorbitophila, an interspecies yeast hybrid reveals early steps of genome resolution following polyploidization.</title>
        <authorList>
            <person name="Leh Louis V."/>
            <person name="Despons L."/>
            <person name="Friedrich A."/>
            <person name="Martin T."/>
            <person name="Durrens P."/>
            <person name="Casaregola S."/>
            <person name="Neuveglise C."/>
            <person name="Fairhead C."/>
            <person name="Marck C."/>
            <person name="Cruz J.A."/>
            <person name="Straub M.L."/>
            <person name="Kugler V."/>
            <person name="Sacerdot C."/>
            <person name="Uzunov Z."/>
            <person name="Thierry A."/>
            <person name="Weiss S."/>
            <person name="Bleykasten C."/>
            <person name="De Montigny J."/>
            <person name="Jacques N."/>
            <person name="Jung P."/>
            <person name="Lemaire M."/>
            <person name="Mallet S."/>
            <person name="Morel G."/>
            <person name="Richard G.F."/>
            <person name="Sarkar A."/>
            <person name="Savel G."/>
            <person name="Schacherer J."/>
            <person name="Seret M.L."/>
            <person name="Talla E."/>
            <person name="Samson G."/>
            <person name="Jubin C."/>
            <person name="Poulain J."/>
            <person name="Vacherie B."/>
            <person name="Barbe V."/>
            <person name="Pelletier E."/>
            <person name="Sherman D.J."/>
            <person name="Westhof E."/>
            <person name="Weissenbach J."/>
            <person name="Baret P.V."/>
            <person name="Wincker P."/>
            <person name="Gaillardin C."/>
            <person name="Dujon B."/>
            <person name="Souciet J.L."/>
        </authorList>
    </citation>
    <scope>NUCLEOTIDE SEQUENCE [LARGE SCALE GENOMIC DNA]</scope>
    <source>
        <strain evidence="12">CBS 270.75 / DBVPG 7215 / KCTC 17166 / NRRL Y-17582</strain>
    </source>
</reference>
<dbReference type="SUPFAM" id="SSF52768">
    <property type="entry name" value="Arginase/deacetylase"/>
    <property type="match status" value="1"/>
</dbReference>
<dbReference type="InParanoid" id="G8JS29"/>
<dbReference type="KEGG" id="erc:Ecym_3465"/>
<dbReference type="GeneID" id="11469069"/>
<dbReference type="CDD" id="cd11680">
    <property type="entry name" value="HDAC_Hos1"/>
    <property type="match status" value="1"/>
</dbReference>
<dbReference type="FunCoup" id="G8JS29">
    <property type="interactions" value="37"/>
</dbReference>
<dbReference type="eggNOG" id="KOG1342">
    <property type="taxonomic scope" value="Eukaryota"/>
</dbReference>
<evidence type="ECO:0000259" key="10">
    <source>
        <dbReference type="Pfam" id="PF00850"/>
    </source>
</evidence>
<dbReference type="EMBL" id="CP002499">
    <property type="protein sequence ID" value="AET38948.1"/>
    <property type="molecule type" value="Genomic_DNA"/>
</dbReference>
<dbReference type="PRINTS" id="PR01270">
    <property type="entry name" value="HDASUPER"/>
</dbReference>
<name>G8JS29_ERECY</name>
<organism evidence="11 12">
    <name type="scientific">Eremothecium cymbalariae (strain CBS 270.75 / DBVPG 7215 / KCTC 17166 / NRRL Y-17582)</name>
    <name type="common">Yeast</name>
    <dbReference type="NCBI Taxonomy" id="931890"/>
    <lineage>
        <taxon>Eukaryota</taxon>
        <taxon>Fungi</taxon>
        <taxon>Dikarya</taxon>
        <taxon>Ascomycota</taxon>
        <taxon>Saccharomycotina</taxon>
        <taxon>Saccharomycetes</taxon>
        <taxon>Saccharomycetales</taxon>
        <taxon>Saccharomycetaceae</taxon>
        <taxon>Eremothecium</taxon>
    </lineage>
</organism>
<dbReference type="PANTHER" id="PTHR10625">
    <property type="entry name" value="HISTONE DEACETYLASE HDAC1-RELATED"/>
    <property type="match status" value="1"/>
</dbReference>
<evidence type="ECO:0000256" key="2">
    <source>
        <dbReference type="ARBA" id="ARBA00006457"/>
    </source>
</evidence>
<dbReference type="PANTHER" id="PTHR10625:SF14">
    <property type="entry name" value="HISTONE DEACETYLASE 8"/>
    <property type="match status" value="1"/>
</dbReference>
<comment type="subcellular location">
    <subcellularLocation>
        <location evidence="1">Nucleus</location>
    </subcellularLocation>
</comment>
<accession>G8JS29</accession>
<dbReference type="InterPro" id="IPR000286">
    <property type="entry name" value="HDACs"/>
</dbReference>
<proteinExistence type="inferred from homology"/>
<evidence type="ECO:0000256" key="5">
    <source>
        <dbReference type="ARBA" id="ARBA00022801"/>
    </source>
</evidence>
<keyword evidence="9" id="KW-0539">Nucleus</keyword>
<keyword evidence="12" id="KW-1185">Reference proteome</keyword>
<evidence type="ECO:0000256" key="8">
    <source>
        <dbReference type="ARBA" id="ARBA00023163"/>
    </source>
</evidence>
<evidence type="ECO:0000313" key="12">
    <source>
        <dbReference type="Proteomes" id="UP000006790"/>
    </source>
</evidence>
<keyword evidence="4" id="KW-0678">Repressor</keyword>
<evidence type="ECO:0000256" key="9">
    <source>
        <dbReference type="ARBA" id="ARBA00023242"/>
    </source>
</evidence>
<evidence type="ECO:0000313" key="11">
    <source>
        <dbReference type="EMBL" id="AET38948.1"/>
    </source>
</evidence>
<dbReference type="HOGENOM" id="CLU_007727_7_8_1"/>
<dbReference type="AlphaFoldDB" id="G8JS29"/>
<dbReference type="GO" id="GO:0031507">
    <property type="term" value="P:heterochromatin formation"/>
    <property type="evidence" value="ECO:0007669"/>
    <property type="project" value="TreeGrafter"/>
</dbReference>
<keyword evidence="6" id="KW-0156">Chromatin regulator</keyword>
<dbReference type="Pfam" id="PF00850">
    <property type="entry name" value="Hist_deacetyl"/>
    <property type="match status" value="1"/>
</dbReference>
<dbReference type="STRING" id="931890.G8JS29"/>
<keyword evidence="8" id="KW-0804">Transcription</keyword>
<sequence length="445" mass="51328">MVKFVISSSVYQAQISDLLPSNDNCKAQLIYSLLNSYDVFKYFDKVIKVPYASRKDLARFHSKQYLDVALDPRFNKDTEESEDWEYLPQLVNRYYEVHEDVSKGDVWYESKSDLYKKYISYINAADYDDFGEDFNDGESFEPDSLVRFGLVDDCFPMDYLPMYIHTIAGSTLSLVRELSIKGEPTIAINWDGGRHHAFKSRASGFCYINDIVLLIQELRKNGYSRVSYVDFDLHHGDAVESAFQYSRNVQTCSLHLFEAGFFPGTGSFKNCRETNVVNIPLFHGLDDESLDEIVDNILIPCVNKHDPEVLVIQCGADGLSGDKYKEWQLTIHGLTRNILKLVDIHSYKKVVLLGGGGYNPTLQSRFYTYVTVCLLKYHKGIPSLISDSEDEHIIEHHLIDFYRKEAYKFWYYEYEGLGSKKLINYNNKETLRELKVLFGSTDVLS</sequence>
<evidence type="ECO:0000256" key="3">
    <source>
        <dbReference type="ARBA" id="ARBA00012111"/>
    </source>
</evidence>
<comment type="similarity">
    <text evidence="2">Belongs to the histone deacetylase family. HD type 1 subfamily.</text>
</comment>
<dbReference type="GO" id="GO:0045944">
    <property type="term" value="P:positive regulation of transcription by RNA polymerase II"/>
    <property type="evidence" value="ECO:0007669"/>
    <property type="project" value="EnsemblFungi"/>
</dbReference>
<protein>
    <recommendedName>
        <fullName evidence="3">histone deacetylase</fullName>
        <ecNumber evidence="3">3.5.1.98</ecNumber>
    </recommendedName>
</protein>
<dbReference type="Gene3D" id="3.40.800.20">
    <property type="entry name" value="Histone deacetylase domain"/>
    <property type="match status" value="1"/>
</dbReference>
<feature type="domain" description="Histone deacetylase" evidence="10">
    <location>
        <begin position="26"/>
        <end position="371"/>
    </location>
</feature>
<evidence type="ECO:0000256" key="6">
    <source>
        <dbReference type="ARBA" id="ARBA00022853"/>
    </source>
</evidence>
<dbReference type="EC" id="3.5.1.98" evidence="3"/>
<evidence type="ECO:0000256" key="1">
    <source>
        <dbReference type="ARBA" id="ARBA00004123"/>
    </source>
</evidence>
<dbReference type="RefSeq" id="XP_003645765.1">
    <property type="nucleotide sequence ID" value="XM_003645717.1"/>
</dbReference>
<dbReference type="Proteomes" id="UP000006790">
    <property type="component" value="Chromosome 3"/>
</dbReference>
<dbReference type="InterPro" id="IPR023801">
    <property type="entry name" value="His_deacetylse_dom"/>
</dbReference>
<keyword evidence="5" id="KW-0378">Hydrolase</keyword>